<accession>A0A5A9W3D3</accession>
<evidence type="ECO:0000256" key="5">
    <source>
        <dbReference type="ARBA" id="ARBA00023288"/>
    </source>
</evidence>
<evidence type="ECO:0000256" key="1">
    <source>
        <dbReference type="ARBA" id="ARBA00022729"/>
    </source>
</evidence>
<keyword evidence="5" id="KW-0449">Lipoprotein</keyword>
<keyword evidence="8" id="KW-1185">Reference proteome</keyword>
<evidence type="ECO:0000256" key="3">
    <source>
        <dbReference type="ARBA" id="ARBA00023139"/>
    </source>
</evidence>
<keyword evidence="4 6" id="KW-0998">Cell outer membrane</keyword>
<dbReference type="GO" id="GO:1990351">
    <property type="term" value="C:transporter complex"/>
    <property type="evidence" value="ECO:0007669"/>
    <property type="project" value="TreeGrafter"/>
</dbReference>
<evidence type="ECO:0000256" key="6">
    <source>
        <dbReference type="HAMAP-Rule" id="MF_01186"/>
    </source>
</evidence>
<proteinExistence type="inferred from homology"/>
<dbReference type="AlphaFoldDB" id="A0A5A9W3D3"/>
<keyword evidence="3" id="KW-0564">Palmitate</keyword>
<dbReference type="RefSeq" id="WP_149390809.1">
    <property type="nucleotide sequence ID" value="NZ_SMRS01000005.1"/>
</dbReference>
<dbReference type="EMBL" id="SMRS01000005">
    <property type="protein sequence ID" value="KAA0874628.1"/>
    <property type="molecule type" value="Genomic_DNA"/>
</dbReference>
<evidence type="ECO:0000256" key="4">
    <source>
        <dbReference type="ARBA" id="ARBA00023237"/>
    </source>
</evidence>
<dbReference type="GO" id="GO:0015920">
    <property type="term" value="P:lipopolysaccharide transport"/>
    <property type="evidence" value="ECO:0007669"/>
    <property type="project" value="TreeGrafter"/>
</dbReference>
<protein>
    <recommendedName>
        <fullName evidence="6">LPS-assembly lipoprotein LptE</fullName>
    </recommendedName>
</protein>
<evidence type="ECO:0000313" key="7">
    <source>
        <dbReference type="EMBL" id="KAA0874628.1"/>
    </source>
</evidence>
<dbReference type="Proteomes" id="UP000325302">
    <property type="component" value="Unassembled WGS sequence"/>
</dbReference>
<dbReference type="GO" id="GO:0043165">
    <property type="term" value="P:Gram-negative-bacterium-type cell outer membrane assembly"/>
    <property type="evidence" value="ECO:0007669"/>
    <property type="project" value="UniProtKB-UniRule"/>
</dbReference>
<comment type="similarity">
    <text evidence="6">Belongs to the LptE lipoprotein family.</text>
</comment>
<keyword evidence="1" id="KW-0732">Signal</keyword>
<dbReference type="HAMAP" id="MF_01186">
    <property type="entry name" value="LPS_assembly_LptE"/>
    <property type="match status" value="1"/>
</dbReference>
<comment type="caution">
    <text evidence="7">The sequence shown here is derived from an EMBL/GenBank/DDBJ whole genome shotgun (WGS) entry which is preliminary data.</text>
</comment>
<comment type="function">
    <text evidence="6">Together with LptD, is involved in the assembly of lipopolysaccharide (LPS) at the surface of the outer membrane. Required for the proper assembly of LptD. Binds LPS and may serve as the LPS recognition site at the outer membrane.</text>
</comment>
<dbReference type="Pfam" id="PF04390">
    <property type="entry name" value="LptE"/>
    <property type="match status" value="1"/>
</dbReference>
<reference evidence="7 8" key="1">
    <citation type="submission" date="2019-03" db="EMBL/GenBank/DDBJ databases">
        <title>Nitrincola sp. nov. isolated from an Indian soda lake.</title>
        <authorList>
            <person name="Joshi A."/>
            <person name="Thite S.V."/>
            <person name="Joseph N."/>
            <person name="Dhotre D."/>
            <person name="Moorthy M."/>
            <person name="Shouche Y.S."/>
        </authorList>
    </citation>
    <scope>NUCLEOTIDE SEQUENCE [LARGE SCALE GENOMIC DNA]</scope>
    <source>
        <strain evidence="7 8">MEB193</strain>
    </source>
</reference>
<keyword evidence="2 6" id="KW-0472">Membrane</keyword>
<dbReference type="GO" id="GO:0009279">
    <property type="term" value="C:cell outer membrane"/>
    <property type="evidence" value="ECO:0007669"/>
    <property type="project" value="UniProtKB-UniRule"/>
</dbReference>
<dbReference type="PANTHER" id="PTHR38098">
    <property type="entry name" value="LPS-ASSEMBLY LIPOPROTEIN LPTE"/>
    <property type="match status" value="1"/>
</dbReference>
<dbReference type="PANTHER" id="PTHR38098:SF1">
    <property type="entry name" value="LPS-ASSEMBLY LIPOPROTEIN LPTE"/>
    <property type="match status" value="1"/>
</dbReference>
<dbReference type="Gene3D" id="3.30.160.150">
    <property type="entry name" value="Lipoprotein like domain"/>
    <property type="match status" value="1"/>
</dbReference>
<name>A0A5A9W3D3_9GAMM</name>
<comment type="subunit">
    <text evidence="6">Component of the lipopolysaccharide transport and assembly complex. Interacts with LptD.</text>
</comment>
<sequence length="167" mass="18867">MASTLAQRGHLILGLLVVSLLLSACGFKLRGVFDIPEALRQVSLVSSERPGDLERTLEQTLRVNGVHLEADAPYRIELLEIDSIRRAISLGSDARVSEYELRSEVTFQVSDREGQLLLPPTRLFTERVYSVDPNNITASESQEPLLRRQITQDLAQQIVRQYTRLRP</sequence>
<gene>
    <name evidence="6" type="primary">lptE</name>
    <name evidence="7" type="ORF">E1H14_07305</name>
</gene>
<dbReference type="GO" id="GO:0001530">
    <property type="term" value="F:lipopolysaccharide binding"/>
    <property type="evidence" value="ECO:0007669"/>
    <property type="project" value="TreeGrafter"/>
</dbReference>
<dbReference type="InterPro" id="IPR007485">
    <property type="entry name" value="LPS_assembly_LptE"/>
</dbReference>
<dbReference type="OrthoDB" id="7349153at2"/>
<evidence type="ECO:0000313" key="8">
    <source>
        <dbReference type="Proteomes" id="UP000325302"/>
    </source>
</evidence>
<evidence type="ECO:0000256" key="2">
    <source>
        <dbReference type="ARBA" id="ARBA00023136"/>
    </source>
</evidence>
<organism evidence="7 8">
    <name type="scientific">Nitrincola tapanii</name>
    <dbReference type="NCBI Taxonomy" id="1708751"/>
    <lineage>
        <taxon>Bacteria</taxon>
        <taxon>Pseudomonadati</taxon>
        <taxon>Pseudomonadota</taxon>
        <taxon>Gammaproteobacteria</taxon>
        <taxon>Oceanospirillales</taxon>
        <taxon>Oceanospirillaceae</taxon>
        <taxon>Nitrincola</taxon>
    </lineage>
</organism>